<sequence>MEKEIKQSWFFKQSPEEVWDYLTKPELIEQWLMKSNFQPVVGYKFQFTFVPKADSAYAGVVDCEVLTVNPYTKLSYSWNGSTMDKNRNFNSKVDWTLVPKGDGTELHLQHNGFTVLEDIIAHDSGWKHCLKRFEESINTVTQ</sequence>
<proteinExistence type="predicted"/>
<dbReference type="Pfam" id="PF08327">
    <property type="entry name" value="AHSA1"/>
    <property type="match status" value="1"/>
</dbReference>
<gene>
    <name evidence="2" type="ORF">KTO63_10420</name>
</gene>
<evidence type="ECO:0000259" key="1">
    <source>
        <dbReference type="Pfam" id="PF08327"/>
    </source>
</evidence>
<protein>
    <submittedName>
        <fullName evidence="2">SRPBCC domain-containing protein</fullName>
    </submittedName>
</protein>
<dbReference type="AlphaFoldDB" id="A0A9E2S6N4"/>
<dbReference type="InterPro" id="IPR013538">
    <property type="entry name" value="ASHA1/2-like_C"/>
</dbReference>
<comment type="caution">
    <text evidence="2">The sequence shown here is derived from an EMBL/GenBank/DDBJ whole genome shotgun (WGS) entry which is preliminary data.</text>
</comment>
<name>A0A9E2S6N4_9BACT</name>
<organism evidence="2 3">
    <name type="scientific">Pinibacter aurantiacus</name>
    <dbReference type="NCBI Taxonomy" id="2851599"/>
    <lineage>
        <taxon>Bacteria</taxon>
        <taxon>Pseudomonadati</taxon>
        <taxon>Bacteroidota</taxon>
        <taxon>Chitinophagia</taxon>
        <taxon>Chitinophagales</taxon>
        <taxon>Chitinophagaceae</taxon>
        <taxon>Pinibacter</taxon>
    </lineage>
</organism>
<evidence type="ECO:0000313" key="3">
    <source>
        <dbReference type="Proteomes" id="UP000812270"/>
    </source>
</evidence>
<evidence type="ECO:0000313" key="2">
    <source>
        <dbReference type="EMBL" id="MBV4357563.1"/>
    </source>
</evidence>
<accession>A0A9E2S6N4</accession>
<dbReference type="CDD" id="cd07814">
    <property type="entry name" value="SRPBCC_CalC_Aha1-like"/>
    <property type="match status" value="1"/>
</dbReference>
<keyword evidence="3" id="KW-1185">Reference proteome</keyword>
<dbReference type="Proteomes" id="UP000812270">
    <property type="component" value="Unassembled WGS sequence"/>
</dbReference>
<reference evidence="2" key="1">
    <citation type="submission" date="2021-06" db="EMBL/GenBank/DDBJ databases">
        <authorList>
            <person name="Huq M.A."/>
        </authorList>
    </citation>
    <scope>NUCLEOTIDE SEQUENCE</scope>
    <source>
        <strain evidence="2">MAH-26</strain>
    </source>
</reference>
<dbReference type="EMBL" id="JAHSPG010000006">
    <property type="protein sequence ID" value="MBV4357563.1"/>
    <property type="molecule type" value="Genomic_DNA"/>
</dbReference>
<feature type="domain" description="Activator of Hsp90 ATPase homologue 1/2-like C-terminal" evidence="1">
    <location>
        <begin position="14"/>
        <end position="135"/>
    </location>
</feature>
<dbReference type="RefSeq" id="WP_217791211.1">
    <property type="nucleotide sequence ID" value="NZ_JAHSPG010000006.1"/>
</dbReference>